<evidence type="ECO:0000256" key="1">
    <source>
        <dbReference type="SAM" id="MobiDB-lite"/>
    </source>
</evidence>
<dbReference type="OMA" id="CIKDETC"/>
<dbReference type="Gene3D" id="2.20.100.10">
    <property type="entry name" value="Thrombospondin type-1 (TSP1) repeat"/>
    <property type="match status" value="1"/>
</dbReference>
<dbReference type="Pfam" id="PF00090">
    <property type="entry name" value="TSP_1"/>
    <property type="match status" value="1"/>
</dbReference>
<dbReference type="AlphaFoldDB" id="A0A915J811"/>
<dbReference type="WBParaSite" id="nRc.2.0.1.t22286-RA">
    <property type="protein sequence ID" value="nRc.2.0.1.t22286-RA"/>
    <property type="gene ID" value="nRc.2.0.1.g22286"/>
</dbReference>
<organism evidence="2 3">
    <name type="scientific">Romanomermis culicivorax</name>
    <name type="common">Nematode worm</name>
    <dbReference type="NCBI Taxonomy" id="13658"/>
    <lineage>
        <taxon>Eukaryota</taxon>
        <taxon>Metazoa</taxon>
        <taxon>Ecdysozoa</taxon>
        <taxon>Nematoda</taxon>
        <taxon>Enoplea</taxon>
        <taxon>Dorylaimia</taxon>
        <taxon>Mermithida</taxon>
        <taxon>Mermithoidea</taxon>
        <taxon>Mermithidae</taxon>
        <taxon>Romanomermis</taxon>
    </lineage>
</organism>
<reference evidence="3" key="1">
    <citation type="submission" date="2022-11" db="UniProtKB">
        <authorList>
            <consortium name="WormBaseParasite"/>
        </authorList>
    </citation>
    <scope>IDENTIFICATION</scope>
</reference>
<dbReference type="PROSITE" id="PS50092">
    <property type="entry name" value="TSP1"/>
    <property type="match status" value="1"/>
</dbReference>
<accession>A0A915J811</accession>
<proteinExistence type="predicted"/>
<sequence length="125" mass="13724">MLLRETTLAPAMTTPSTDEPDEGTEPTNAPGCECQQWSAWSDCSHQCGGCGTKSRLRSCSHKNCFSKEVRHCNFDKCPPDMTILVGGGEFRFLFYGCCFGLVSNSVGKCAGLAEAFREYVQSLRH</sequence>
<dbReference type="Proteomes" id="UP000887565">
    <property type="component" value="Unplaced"/>
</dbReference>
<dbReference type="InterPro" id="IPR000884">
    <property type="entry name" value="TSP1_rpt"/>
</dbReference>
<evidence type="ECO:0000313" key="3">
    <source>
        <dbReference type="WBParaSite" id="nRc.2.0.1.t22286-RA"/>
    </source>
</evidence>
<dbReference type="InterPro" id="IPR036383">
    <property type="entry name" value="TSP1_rpt_sf"/>
</dbReference>
<protein>
    <submittedName>
        <fullName evidence="3">Uncharacterized protein</fullName>
    </submittedName>
</protein>
<evidence type="ECO:0000313" key="2">
    <source>
        <dbReference type="Proteomes" id="UP000887565"/>
    </source>
</evidence>
<feature type="region of interest" description="Disordered" evidence="1">
    <location>
        <begin position="1"/>
        <end position="29"/>
    </location>
</feature>
<dbReference type="SUPFAM" id="SSF82895">
    <property type="entry name" value="TSP-1 type 1 repeat"/>
    <property type="match status" value="1"/>
</dbReference>
<dbReference type="SMART" id="SM00209">
    <property type="entry name" value="TSP1"/>
    <property type="match status" value="1"/>
</dbReference>
<name>A0A915J811_ROMCU</name>
<keyword evidence="2" id="KW-1185">Reference proteome</keyword>